<dbReference type="EMBL" id="JAENIK010000011">
    <property type="protein sequence ID" value="MBK1817036.1"/>
    <property type="molecule type" value="Genomic_DNA"/>
</dbReference>
<protein>
    <submittedName>
        <fullName evidence="2">Uncharacterized protein</fullName>
    </submittedName>
</protein>
<dbReference type="AlphaFoldDB" id="A0A934R6B0"/>
<reference evidence="2" key="1">
    <citation type="submission" date="2021-01" db="EMBL/GenBank/DDBJ databases">
        <title>Modified the classification status of verrucomicrobia.</title>
        <authorList>
            <person name="Feng X."/>
        </authorList>
    </citation>
    <scope>NUCLEOTIDE SEQUENCE</scope>
    <source>
        <strain evidence="2">JCM 18052</strain>
    </source>
</reference>
<sequence length="90" mass="9756">MTPIDPVTIASADPRSPMAPPYVDEDPNLALVEQGLNEAENETREAVADDYEASALLSDDPEGELDDIDFTVADDDNEPPEVSAMHEINE</sequence>
<evidence type="ECO:0000313" key="2">
    <source>
        <dbReference type="EMBL" id="MBK1817036.1"/>
    </source>
</evidence>
<comment type="caution">
    <text evidence="2">The sequence shown here is derived from an EMBL/GenBank/DDBJ whole genome shotgun (WGS) entry which is preliminary data.</text>
</comment>
<feature type="compositionally biased region" description="Acidic residues" evidence="1">
    <location>
        <begin position="59"/>
        <end position="79"/>
    </location>
</feature>
<evidence type="ECO:0000313" key="3">
    <source>
        <dbReference type="Proteomes" id="UP000600139"/>
    </source>
</evidence>
<feature type="region of interest" description="Disordered" evidence="1">
    <location>
        <begin position="55"/>
        <end position="90"/>
    </location>
</feature>
<dbReference type="Proteomes" id="UP000600139">
    <property type="component" value="Unassembled WGS sequence"/>
</dbReference>
<proteinExistence type="predicted"/>
<evidence type="ECO:0000256" key="1">
    <source>
        <dbReference type="SAM" id="MobiDB-lite"/>
    </source>
</evidence>
<gene>
    <name evidence="2" type="ORF">JIN84_15535</name>
</gene>
<name>A0A934R6B0_9BACT</name>
<keyword evidence="3" id="KW-1185">Reference proteome</keyword>
<organism evidence="2 3">
    <name type="scientific">Luteolibacter yonseiensis</name>
    <dbReference type="NCBI Taxonomy" id="1144680"/>
    <lineage>
        <taxon>Bacteria</taxon>
        <taxon>Pseudomonadati</taxon>
        <taxon>Verrucomicrobiota</taxon>
        <taxon>Verrucomicrobiia</taxon>
        <taxon>Verrucomicrobiales</taxon>
        <taxon>Verrucomicrobiaceae</taxon>
        <taxon>Luteolibacter</taxon>
    </lineage>
</organism>
<dbReference type="RefSeq" id="WP_200351958.1">
    <property type="nucleotide sequence ID" value="NZ_BAABHZ010000006.1"/>
</dbReference>
<feature type="region of interest" description="Disordered" evidence="1">
    <location>
        <begin position="1"/>
        <end position="25"/>
    </location>
</feature>
<accession>A0A934R6B0</accession>